<keyword evidence="1" id="KW-0596">Phosphopantetheine</keyword>
<dbReference type="InterPro" id="IPR003231">
    <property type="entry name" value="ACP"/>
</dbReference>
<dbReference type="eggNOG" id="COG0236">
    <property type="taxonomic scope" value="Bacteria"/>
</dbReference>
<dbReference type="PANTHER" id="PTHR20863:SF76">
    <property type="entry name" value="CARRIER DOMAIN-CONTAINING PROTEIN"/>
    <property type="match status" value="1"/>
</dbReference>
<accession>L1Q2V0</accession>
<keyword evidence="6" id="KW-0275">Fatty acid biosynthesis</keyword>
<dbReference type="GO" id="GO:0009245">
    <property type="term" value="P:lipid A biosynthetic process"/>
    <property type="evidence" value="ECO:0007669"/>
    <property type="project" value="TreeGrafter"/>
</dbReference>
<keyword evidence="3" id="KW-0597">Phosphoprotein</keyword>
<dbReference type="SUPFAM" id="SSF47336">
    <property type="entry name" value="ACP-like"/>
    <property type="match status" value="1"/>
</dbReference>
<dbReference type="GO" id="GO:0000035">
    <property type="term" value="F:acyl binding"/>
    <property type="evidence" value="ECO:0007669"/>
    <property type="project" value="TreeGrafter"/>
</dbReference>
<evidence type="ECO:0000313" key="9">
    <source>
        <dbReference type="Proteomes" id="UP000010420"/>
    </source>
</evidence>
<dbReference type="InterPro" id="IPR036736">
    <property type="entry name" value="ACP-like_sf"/>
</dbReference>
<evidence type="ECO:0000256" key="4">
    <source>
        <dbReference type="ARBA" id="ARBA00022832"/>
    </source>
</evidence>
<gene>
    <name evidence="8" type="ORF">HMPREF0216_03280</name>
</gene>
<dbReference type="InterPro" id="IPR009081">
    <property type="entry name" value="PP-bd_ACP"/>
</dbReference>
<evidence type="ECO:0000256" key="6">
    <source>
        <dbReference type="ARBA" id="ARBA00023160"/>
    </source>
</evidence>
<evidence type="ECO:0000256" key="3">
    <source>
        <dbReference type="ARBA" id="ARBA00022553"/>
    </source>
</evidence>
<dbReference type="PATRIC" id="fig|545697.3.peg.3204"/>
<dbReference type="Gene3D" id="1.10.1200.10">
    <property type="entry name" value="ACP-like"/>
    <property type="match status" value="1"/>
</dbReference>
<dbReference type="GO" id="GO:0005829">
    <property type="term" value="C:cytosol"/>
    <property type="evidence" value="ECO:0007669"/>
    <property type="project" value="TreeGrafter"/>
</dbReference>
<protein>
    <submittedName>
        <fullName evidence="8">Putative acyl carrier protein</fullName>
    </submittedName>
</protein>
<dbReference type="GO" id="GO:0000036">
    <property type="term" value="F:acyl carrier activity"/>
    <property type="evidence" value="ECO:0007669"/>
    <property type="project" value="TreeGrafter"/>
</dbReference>
<comment type="caution">
    <text evidence="8">The sequence shown here is derived from an EMBL/GenBank/DDBJ whole genome shotgun (WGS) entry which is preliminary data.</text>
</comment>
<reference evidence="8 9" key="1">
    <citation type="submission" date="2012-05" db="EMBL/GenBank/DDBJ databases">
        <authorList>
            <person name="Weinstock G."/>
            <person name="Sodergren E."/>
            <person name="Lobos E.A."/>
            <person name="Fulton L."/>
            <person name="Fulton R."/>
            <person name="Courtney L."/>
            <person name="Fronick C."/>
            <person name="O'Laughlin M."/>
            <person name="Godfrey J."/>
            <person name="Wilson R.M."/>
            <person name="Miner T."/>
            <person name="Farmer C."/>
            <person name="Delehaunty K."/>
            <person name="Cordes M."/>
            <person name="Minx P."/>
            <person name="Tomlinson C."/>
            <person name="Chen J."/>
            <person name="Wollam A."/>
            <person name="Pepin K.H."/>
            <person name="Bhonagiri V."/>
            <person name="Zhang X."/>
            <person name="Suruliraj S."/>
            <person name="Warren W."/>
            <person name="Mitreva M."/>
            <person name="Mardis E.R."/>
            <person name="Wilson R.K."/>
        </authorList>
    </citation>
    <scope>NUCLEOTIDE SEQUENCE [LARGE SCALE GENOMIC DNA]</scope>
    <source>
        <strain evidence="8 9">DSM 1785</strain>
    </source>
</reference>
<dbReference type="Pfam" id="PF00550">
    <property type="entry name" value="PP-binding"/>
    <property type="match status" value="1"/>
</dbReference>
<dbReference type="PROSITE" id="PS50075">
    <property type="entry name" value="CARRIER"/>
    <property type="match status" value="1"/>
</dbReference>
<keyword evidence="2" id="KW-0444">Lipid biosynthesis</keyword>
<sequence>MLEKLRELLSEYVEVAREDITVESKLVEDLGLNSYEFMTLVGDLEEEFDVEVNEREVAKVNTIGDIIEYITALQV</sequence>
<keyword evidence="4" id="KW-0276">Fatty acid metabolism</keyword>
<dbReference type="OrthoDB" id="1823096at2"/>
<dbReference type="STRING" id="545697.HMPREF0216_03280"/>
<evidence type="ECO:0000256" key="1">
    <source>
        <dbReference type="ARBA" id="ARBA00022450"/>
    </source>
</evidence>
<evidence type="ECO:0000259" key="7">
    <source>
        <dbReference type="PROSITE" id="PS50075"/>
    </source>
</evidence>
<dbReference type="Proteomes" id="UP000010420">
    <property type="component" value="Unassembled WGS sequence"/>
</dbReference>
<proteinExistence type="predicted"/>
<feature type="domain" description="Carrier" evidence="7">
    <location>
        <begin position="1"/>
        <end position="74"/>
    </location>
</feature>
<organism evidence="8 9">
    <name type="scientific">Clostridium celatum DSM 1785</name>
    <dbReference type="NCBI Taxonomy" id="545697"/>
    <lineage>
        <taxon>Bacteria</taxon>
        <taxon>Bacillati</taxon>
        <taxon>Bacillota</taxon>
        <taxon>Clostridia</taxon>
        <taxon>Eubacteriales</taxon>
        <taxon>Clostridiaceae</taxon>
        <taxon>Clostridium</taxon>
    </lineage>
</organism>
<dbReference type="EMBL" id="AMEZ01000133">
    <property type="protein sequence ID" value="EKY22236.1"/>
    <property type="molecule type" value="Genomic_DNA"/>
</dbReference>
<dbReference type="AlphaFoldDB" id="L1Q2V0"/>
<evidence type="ECO:0000256" key="5">
    <source>
        <dbReference type="ARBA" id="ARBA00023098"/>
    </source>
</evidence>
<name>L1Q2V0_9CLOT</name>
<dbReference type="GO" id="GO:0016020">
    <property type="term" value="C:membrane"/>
    <property type="evidence" value="ECO:0007669"/>
    <property type="project" value="GOC"/>
</dbReference>
<dbReference type="RefSeq" id="WP_005216067.1">
    <property type="nucleotide sequence ID" value="NZ_KB291715.1"/>
</dbReference>
<dbReference type="PANTHER" id="PTHR20863">
    <property type="entry name" value="ACYL CARRIER PROTEIN"/>
    <property type="match status" value="1"/>
</dbReference>
<dbReference type="HOGENOM" id="CLU_108696_5_0_9"/>
<keyword evidence="5" id="KW-0443">Lipid metabolism</keyword>
<evidence type="ECO:0000256" key="2">
    <source>
        <dbReference type="ARBA" id="ARBA00022516"/>
    </source>
</evidence>
<keyword evidence="9" id="KW-1185">Reference proteome</keyword>
<evidence type="ECO:0000313" key="8">
    <source>
        <dbReference type="EMBL" id="EKY22236.1"/>
    </source>
</evidence>